<keyword evidence="2 4" id="KW-0863">Zinc-finger</keyword>
<dbReference type="GO" id="GO:0061630">
    <property type="term" value="F:ubiquitin protein ligase activity"/>
    <property type="evidence" value="ECO:0007669"/>
    <property type="project" value="InterPro"/>
</dbReference>
<keyword evidence="3" id="KW-0862">Zinc</keyword>
<evidence type="ECO:0000256" key="5">
    <source>
        <dbReference type="SAM" id="MobiDB-lite"/>
    </source>
</evidence>
<evidence type="ECO:0000256" key="1">
    <source>
        <dbReference type="ARBA" id="ARBA00022723"/>
    </source>
</evidence>
<dbReference type="SMART" id="SM00184">
    <property type="entry name" value="RING"/>
    <property type="match status" value="1"/>
</dbReference>
<keyword evidence="1" id="KW-0479">Metal-binding</keyword>
<dbReference type="GO" id="GO:0016567">
    <property type="term" value="P:protein ubiquitination"/>
    <property type="evidence" value="ECO:0007669"/>
    <property type="project" value="InterPro"/>
</dbReference>
<feature type="domain" description="RING-type" evidence="6">
    <location>
        <begin position="104"/>
        <end position="145"/>
    </location>
</feature>
<reference evidence="7 8" key="1">
    <citation type="submission" date="2019-04" db="EMBL/GenBank/DDBJ databases">
        <title>Chromosome genome assembly for Takifugu flavidus.</title>
        <authorList>
            <person name="Xiao S."/>
        </authorList>
    </citation>
    <scope>NUCLEOTIDE SEQUENCE [LARGE SCALE GENOMIC DNA]</scope>
    <source>
        <strain evidence="7">HTHZ2018</strain>
        <tissue evidence="7">Muscle</tissue>
    </source>
</reference>
<accession>A0A5C6NSZ7</accession>
<keyword evidence="8" id="KW-1185">Reference proteome</keyword>
<dbReference type="PANTHER" id="PTHR15439:SF0">
    <property type="entry name" value="CELL DIVISION CYCLE AND APOPTOSIS REGULATOR PROTEIN 1-RELATED"/>
    <property type="match status" value="1"/>
</dbReference>
<evidence type="ECO:0000256" key="3">
    <source>
        <dbReference type="ARBA" id="ARBA00022833"/>
    </source>
</evidence>
<dbReference type="InterPro" id="IPR001841">
    <property type="entry name" value="Znf_RING"/>
</dbReference>
<dbReference type="PROSITE" id="PS50089">
    <property type="entry name" value="ZF_RING_2"/>
    <property type="match status" value="1"/>
</dbReference>
<dbReference type="PANTHER" id="PTHR15439">
    <property type="entry name" value="RETINOBLASTOMA-BINDING PROTEIN 6"/>
    <property type="match status" value="1"/>
</dbReference>
<dbReference type="Proteomes" id="UP000324091">
    <property type="component" value="Chromosome 19"/>
</dbReference>
<comment type="caution">
    <text evidence="7">The sequence shown here is derived from an EMBL/GenBank/DDBJ whole genome shotgun (WGS) entry which is preliminary data.</text>
</comment>
<evidence type="ECO:0000259" key="6">
    <source>
        <dbReference type="PROSITE" id="PS50089"/>
    </source>
</evidence>
<name>A0A5C6NSZ7_9TELE</name>
<dbReference type="CDD" id="cd16620">
    <property type="entry name" value="vRING-HC-C4C4_RBBP6"/>
    <property type="match status" value="1"/>
</dbReference>
<dbReference type="GO" id="GO:0008270">
    <property type="term" value="F:zinc ion binding"/>
    <property type="evidence" value="ECO:0007669"/>
    <property type="project" value="UniProtKB-KW"/>
</dbReference>
<dbReference type="SUPFAM" id="SSF57850">
    <property type="entry name" value="RING/U-box"/>
    <property type="match status" value="1"/>
</dbReference>
<dbReference type="GO" id="GO:0006511">
    <property type="term" value="P:ubiquitin-dependent protein catabolic process"/>
    <property type="evidence" value="ECO:0007669"/>
    <property type="project" value="TreeGrafter"/>
</dbReference>
<organism evidence="7 8">
    <name type="scientific">Takifugu flavidus</name>
    <name type="common">sansaifugu</name>
    <dbReference type="NCBI Taxonomy" id="433684"/>
    <lineage>
        <taxon>Eukaryota</taxon>
        <taxon>Metazoa</taxon>
        <taxon>Chordata</taxon>
        <taxon>Craniata</taxon>
        <taxon>Vertebrata</taxon>
        <taxon>Euteleostomi</taxon>
        <taxon>Actinopterygii</taxon>
        <taxon>Neopterygii</taxon>
        <taxon>Teleostei</taxon>
        <taxon>Neoteleostei</taxon>
        <taxon>Acanthomorphata</taxon>
        <taxon>Eupercaria</taxon>
        <taxon>Tetraodontiformes</taxon>
        <taxon>Tetradontoidea</taxon>
        <taxon>Tetraodontidae</taxon>
        <taxon>Takifugu</taxon>
    </lineage>
</organism>
<evidence type="ECO:0000256" key="4">
    <source>
        <dbReference type="PROSITE-ProRule" id="PRU00175"/>
    </source>
</evidence>
<evidence type="ECO:0000313" key="7">
    <source>
        <dbReference type="EMBL" id="TWW68717.1"/>
    </source>
</evidence>
<dbReference type="Gene3D" id="3.30.40.10">
    <property type="entry name" value="Zinc/RING finger domain, C3HC4 (zinc finger)"/>
    <property type="match status" value="1"/>
</dbReference>
<feature type="compositionally biased region" description="Polar residues" evidence="5">
    <location>
        <begin position="7"/>
        <end position="27"/>
    </location>
</feature>
<dbReference type="Pfam" id="PF13920">
    <property type="entry name" value="zf-C3HC4_3"/>
    <property type="match status" value="1"/>
</dbReference>
<sequence>MGKSRYTKTTYVISTPKSPEMSPTSLRLTIRKTIDKKTKQRPPKIGSKGIVKPSPTQDVPCKGRRKPRTAPKGAKNKQLLLVKAEGKKKAGFKCRHVTGESLLCPICKDLMVDATVTPCCGNSFCDGCARMLLLKSGDNTCFTCNKSVSPDDLVPYPALRWIINYYRNLP</sequence>
<evidence type="ECO:0000313" key="8">
    <source>
        <dbReference type="Proteomes" id="UP000324091"/>
    </source>
</evidence>
<protein>
    <submittedName>
        <fullName evidence="7">E3 ubiquitin-protein ligase RBBP6</fullName>
    </submittedName>
</protein>
<feature type="region of interest" description="Disordered" evidence="5">
    <location>
        <begin position="1"/>
        <end position="75"/>
    </location>
</feature>
<dbReference type="AlphaFoldDB" id="A0A5C6NSZ7"/>
<dbReference type="GO" id="GO:0006397">
    <property type="term" value="P:mRNA processing"/>
    <property type="evidence" value="ECO:0007669"/>
    <property type="project" value="InterPro"/>
</dbReference>
<dbReference type="InterPro" id="IPR033489">
    <property type="entry name" value="RBBP6"/>
</dbReference>
<evidence type="ECO:0000256" key="2">
    <source>
        <dbReference type="ARBA" id="ARBA00022771"/>
    </source>
</evidence>
<dbReference type="InterPro" id="IPR013083">
    <property type="entry name" value="Znf_RING/FYVE/PHD"/>
</dbReference>
<gene>
    <name evidence="7" type="ORF">D4764_19G0005150</name>
</gene>
<dbReference type="EMBL" id="RHFK02000011">
    <property type="protein sequence ID" value="TWW68717.1"/>
    <property type="molecule type" value="Genomic_DNA"/>
</dbReference>
<proteinExistence type="predicted"/>
<dbReference type="GO" id="GO:0005634">
    <property type="term" value="C:nucleus"/>
    <property type="evidence" value="ECO:0007669"/>
    <property type="project" value="TreeGrafter"/>
</dbReference>